<feature type="compositionally biased region" description="Low complexity" evidence="1">
    <location>
        <begin position="41"/>
        <end position="52"/>
    </location>
</feature>
<evidence type="ECO:0000256" key="1">
    <source>
        <dbReference type="SAM" id="MobiDB-lite"/>
    </source>
</evidence>
<feature type="domain" description="Integrator complex subunit 1 R4" evidence="4">
    <location>
        <begin position="1888"/>
        <end position="1966"/>
    </location>
</feature>
<proteinExistence type="predicted"/>
<evidence type="ECO:0000259" key="2">
    <source>
        <dbReference type="Pfam" id="PF12432"/>
    </source>
</evidence>
<organism evidence="6 7">
    <name type="scientific">Apolygus lucorum</name>
    <name type="common">Small green plant bug</name>
    <name type="synonym">Lygocoris lucorum</name>
    <dbReference type="NCBI Taxonomy" id="248454"/>
    <lineage>
        <taxon>Eukaryota</taxon>
        <taxon>Metazoa</taxon>
        <taxon>Ecdysozoa</taxon>
        <taxon>Arthropoda</taxon>
        <taxon>Hexapoda</taxon>
        <taxon>Insecta</taxon>
        <taxon>Pterygota</taxon>
        <taxon>Neoptera</taxon>
        <taxon>Paraneoptera</taxon>
        <taxon>Hemiptera</taxon>
        <taxon>Heteroptera</taxon>
        <taxon>Panheteroptera</taxon>
        <taxon>Cimicomorpha</taxon>
        <taxon>Miridae</taxon>
        <taxon>Mirini</taxon>
        <taxon>Apolygus</taxon>
    </lineage>
</organism>
<dbReference type="Pfam" id="PF22929">
    <property type="entry name" value="INTS1_INTS2-bd"/>
    <property type="match status" value="1"/>
</dbReference>
<feature type="compositionally biased region" description="Gly residues" evidence="1">
    <location>
        <begin position="1"/>
        <end position="11"/>
    </location>
</feature>
<keyword evidence="7" id="KW-1185">Reference proteome</keyword>
<dbReference type="InterPro" id="IPR053966">
    <property type="entry name" value="INTS1_INTS2-bd"/>
</dbReference>
<evidence type="ECO:0000259" key="5">
    <source>
        <dbReference type="Pfam" id="PF22929"/>
    </source>
</evidence>
<dbReference type="InterPro" id="IPR011989">
    <property type="entry name" value="ARM-like"/>
</dbReference>
<dbReference type="Gene3D" id="1.25.10.10">
    <property type="entry name" value="Leucine-rich Repeat Variant"/>
    <property type="match status" value="1"/>
</dbReference>
<dbReference type="GO" id="GO:0034474">
    <property type="term" value="P:U2 snRNA 3'-end processing"/>
    <property type="evidence" value="ECO:0007669"/>
    <property type="project" value="InterPro"/>
</dbReference>
<gene>
    <name evidence="6" type="ORF">GE061_009468</name>
</gene>
<reference evidence="6" key="1">
    <citation type="journal article" date="2021" name="Mol. Ecol. Resour.">
        <title>Apolygus lucorum genome provides insights into omnivorousness and mesophyll feeding.</title>
        <authorList>
            <person name="Liu Y."/>
            <person name="Liu H."/>
            <person name="Wang H."/>
            <person name="Huang T."/>
            <person name="Liu B."/>
            <person name="Yang B."/>
            <person name="Yin L."/>
            <person name="Li B."/>
            <person name="Zhang Y."/>
            <person name="Zhang S."/>
            <person name="Jiang F."/>
            <person name="Zhang X."/>
            <person name="Ren Y."/>
            <person name="Wang B."/>
            <person name="Wang S."/>
            <person name="Lu Y."/>
            <person name="Wu K."/>
            <person name="Fan W."/>
            <person name="Wang G."/>
        </authorList>
    </citation>
    <scope>NUCLEOTIDE SEQUENCE</scope>
    <source>
        <strain evidence="6">12Hb</strain>
    </source>
</reference>
<dbReference type="PANTHER" id="PTHR21224">
    <property type="entry name" value="INTEGRATOR COMPLEX SUBUNIT 1"/>
    <property type="match status" value="1"/>
</dbReference>
<evidence type="ECO:0000313" key="6">
    <source>
        <dbReference type="EMBL" id="KAF6214725.1"/>
    </source>
</evidence>
<protein>
    <recommendedName>
        <fullName evidence="8">DUF3677 domain-containing protein</fullName>
    </recommendedName>
</protein>
<dbReference type="InterPro" id="IPR038902">
    <property type="entry name" value="INTS1"/>
</dbReference>
<dbReference type="EMBL" id="WIXP02000002">
    <property type="protein sequence ID" value="KAF6214725.1"/>
    <property type="molecule type" value="Genomic_DNA"/>
</dbReference>
<dbReference type="PANTHER" id="PTHR21224:SF1">
    <property type="entry name" value="INTEGRATOR COMPLEX SUBUNIT 1"/>
    <property type="match status" value="1"/>
</dbReference>
<name>A0A8S9Y4E3_APOLU</name>
<accession>A0A8S9Y4E3</accession>
<evidence type="ECO:0008006" key="8">
    <source>
        <dbReference type="Google" id="ProtNLM"/>
    </source>
</evidence>
<evidence type="ECO:0000259" key="3">
    <source>
        <dbReference type="Pfam" id="PF22927"/>
    </source>
</evidence>
<dbReference type="SUPFAM" id="SSF48371">
    <property type="entry name" value="ARM repeat"/>
    <property type="match status" value="2"/>
</dbReference>
<dbReference type="InterPro" id="IPR053965">
    <property type="entry name" value="INTS1_R4"/>
</dbReference>
<dbReference type="Proteomes" id="UP000466442">
    <property type="component" value="Unassembled WGS sequence"/>
</dbReference>
<dbReference type="Pfam" id="PF22928">
    <property type="entry name" value="INTS1_R4"/>
    <property type="match status" value="1"/>
</dbReference>
<feature type="domain" description="Integrator complex subunit 1 INTS2-binding" evidence="5">
    <location>
        <begin position="917"/>
        <end position="1241"/>
    </location>
</feature>
<dbReference type="GO" id="GO:0032039">
    <property type="term" value="C:integrator complex"/>
    <property type="evidence" value="ECO:0007669"/>
    <property type="project" value="InterPro"/>
</dbReference>
<feature type="compositionally biased region" description="Low complexity" evidence="1">
    <location>
        <begin position="62"/>
        <end position="99"/>
    </location>
</feature>
<comment type="caution">
    <text evidence="6">The sequence shown here is derived from an EMBL/GenBank/DDBJ whole genome shotgun (WGS) entry which is preliminary data.</text>
</comment>
<dbReference type="InterPro" id="IPR053964">
    <property type="entry name" value="INT1_R3"/>
</dbReference>
<evidence type="ECO:0000313" key="7">
    <source>
        <dbReference type="Proteomes" id="UP000466442"/>
    </source>
</evidence>
<evidence type="ECO:0000259" key="4">
    <source>
        <dbReference type="Pfam" id="PF22928"/>
    </source>
</evidence>
<dbReference type="OrthoDB" id="19938at2759"/>
<sequence length="2004" mass="225443">MERGKSGSGRGGKSKTPQFPADLFALGSKTSNEGKPRPTTSHSSSKLGSSSSGDRDRKRDAPSAASSSVVVPTKKSKILSSSGSQPSKGSSSTSSSSSLVPSQDAWETVALEVDVPQLTCHVIEASEADDTDKVVGLLCGAIKLLRQQRSKIDSVLFMSLAYLSKIKKSVYTHETVVSALCSLLRRQDSLSSSAAPGTFKPITARVNLQSSLLSVLILMRTFQDVKRWPDTLLRIYLDDAGGERNWVDHELAKNFVQNIVYSLGTKPSTVVLPEPSPRSDQPDDELIQNLRSGLADTDTVEDFPPSNRFRWNKEMVEMLVLEIVKDQLTRRQSTDLINRNFLKMLNSLCGVNEVRLLVASRLENWLQNPKLMRSAQELLLSLCVNCSSHTMKDVEAISCLIRIRLKTKALSNFYLSCIKELVSAHTENLGTVLKHTIYNELSTSRNPNNMAMLGVIFQYDADRAARHLADIFLELLFNRDDYLRPLRALLRELARVLRHDLKLQPFCRGLMEHKEALPRDIDAARAFSSTVDIISLCLFLAVMPHARSDRKDFSQVEKMQLSISVIQGEFVWWLQETALKIFKPSASDYVHAIHKVFLLEPAEQYYKIDNWPPEQDRVLFMRMACEVPVAETALITLLASGLNKEQPLSPTDAMDLSLEIVKRAAGVTNPIIPVLKVDKLKILDLVFNLSAYRHPDNINLPPEYKPPSLAISNLYWKSWTLLLILAAHNPVNLGSLAWTKYPTLRVLMEMCITSHFVFPPGFDDLQMHSLEKQNILEFETHLAAASTKMEITEQTSLLLAQLITMDPSGNPRRPPQATVDHIKTLNSPLRLGHLLCRSRNPDFLLDIIQHQGSSQSMPWLADLVHNSEGALNHLPVQCLCEFLLSSSHKQEGKYQQLLKHLQNILTDPKQDSSHACEVLEYFLKRLSSPSNRTLAITGLKLVISPVNEDEVMEVDREKDPNSIKDDPTWLTEQLPKLPHFEAARPQIVQSLRQACLVENEPELVTAYLCFLARYASGNLSEMGDLVLDMAQLIVERSTIISSILPTQNKPNAALDAFLLIFFNYLTKAREPKIEKYTWSECQDQVIVQWPSGEACTVHILVIHAMVILLTYGPLAVTDVLQYQSLLDTWFPFDLALSPKGFLVDTSEEALLIPDWLKLRMIRSHVTRLVTAALTDLDNSQLVLFIQSFGIPIASMSKLLATLDNAVLTDSEAVGKAVIDKAYMIQLVEVQHKRGAIGGSTFTKALCLQEHNKQIPVECRPFIVKKEEPVDKKLRIQQSYMTEEETVVAIEKLFDPNIDAMIAKEQRTLFTNLQRTLVHEISSKNSDFVRGITRYMRRRVLSDTNFINAILSKPQFSCPLFRLLATIAPNSPSITLIARHILQHKTDNSRIKSLLDILTEYLKNHENMEVESDAPQRVPQTMEDTNSLSQTMKQLLISSAASSGHLVDKLVKLEPEILGSEMELQMKMLFCKSEVSTLHCRPYLLTLLTHHASWRTLSNCVEILLRKDAVSQFEPTPVLDFLKALTCNPKLWQGREKHTPKHYKPEDVLYLDQEQLKILADYIVAEGVNIEEGKIVDTNKDLNYQLSLRLGLLHQCIVSTDITYASDVAKHLISRGSSILTPTREALMCKQLLIQLYLKLPSLITRLSESEVKNSLMRNSELSVGGFCTVDVMTHTLITALSARQNSKDWNKRAQELELSLRKMASTHPLLILRQLPLVASVLRGRVDLDWTVFKFRSHLHLFQEVSGLLDMLQPTIFKNQYSVPLHKILDVYIELFQNYGREGGQTVGNLMTQFAVFTQGYIHHNSRQAQLYLEKQAGAISELQEDYNIMRTLCVVIPDPKGGFEVIVTPNNLSPPNQMSQQIERDLCRAAMQPYKGDLSLLGYLESNTKKPAMLASVFPSLCSHLSAPNCDVRKSAHNLVMRYMRHDPKAASDALQPYLGCLESNNPDVVETALERLPEVIVCCQEKCISLLKSVFRLGINNNSNTVSCITRTVALLNQQKAC</sequence>
<feature type="region of interest" description="Disordered" evidence="1">
    <location>
        <begin position="1"/>
        <end position="99"/>
    </location>
</feature>
<dbReference type="InterPro" id="IPR016024">
    <property type="entry name" value="ARM-type_fold"/>
</dbReference>
<dbReference type="Pfam" id="PF22927">
    <property type="entry name" value="INT1_R3"/>
    <property type="match status" value="1"/>
</dbReference>
<feature type="domain" description="Integrator complex subunit 1 R3" evidence="3">
    <location>
        <begin position="1669"/>
        <end position="1828"/>
    </location>
</feature>
<feature type="domain" description="Integrator complex subunit 1 RPB2-binding" evidence="2">
    <location>
        <begin position="314"/>
        <end position="469"/>
    </location>
</feature>
<dbReference type="InterPro" id="IPR022145">
    <property type="entry name" value="INTS1_RPB2-bd"/>
</dbReference>
<dbReference type="Pfam" id="PF12432">
    <property type="entry name" value="INTS1_RP2B-bd"/>
    <property type="match status" value="1"/>
</dbReference>